<evidence type="ECO:0000313" key="9">
    <source>
        <dbReference type="EMBL" id="QDT54366.1"/>
    </source>
</evidence>
<feature type="transmembrane region" description="Helical" evidence="8">
    <location>
        <begin position="88"/>
        <end position="107"/>
    </location>
</feature>
<keyword evidence="4" id="KW-0808">Transferase</keyword>
<organism evidence="9 10">
    <name type="scientific">Caulifigura coniformis</name>
    <dbReference type="NCBI Taxonomy" id="2527983"/>
    <lineage>
        <taxon>Bacteria</taxon>
        <taxon>Pseudomonadati</taxon>
        <taxon>Planctomycetota</taxon>
        <taxon>Planctomycetia</taxon>
        <taxon>Planctomycetales</taxon>
        <taxon>Planctomycetaceae</taxon>
        <taxon>Caulifigura</taxon>
    </lineage>
</organism>
<feature type="transmembrane region" description="Helical" evidence="8">
    <location>
        <begin position="288"/>
        <end position="318"/>
    </location>
</feature>
<dbReference type="EMBL" id="CP036271">
    <property type="protein sequence ID" value="QDT54366.1"/>
    <property type="molecule type" value="Genomic_DNA"/>
</dbReference>
<dbReference type="PANTHER" id="PTHR33908">
    <property type="entry name" value="MANNOSYLTRANSFERASE YKCB-RELATED"/>
    <property type="match status" value="1"/>
</dbReference>
<reference evidence="9 10" key="1">
    <citation type="submission" date="2019-02" db="EMBL/GenBank/DDBJ databases">
        <title>Deep-cultivation of Planctomycetes and their phenomic and genomic characterization uncovers novel biology.</title>
        <authorList>
            <person name="Wiegand S."/>
            <person name="Jogler M."/>
            <person name="Boedeker C."/>
            <person name="Pinto D."/>
            <person name="Vollmers J."/>
            <person name="Rivas-Marin E."/>
            <person name="Kohn T."/>
            <person name="Peeters S.H."/>
            <person name="Heuer A."/>
            <person name="Rast P."/>
            <person name="Oberbeckmann S."/>
            <person name="Bunk B."/>
            <person name="Jeske O."/>
            <person name="Meyerdierks A."/>
            <person name="Storesund J.E."/>
            <person name="Kallscheuer N."/>
            <person name="Luecker S."/>
            <person name="Lage O.M."/>
            <person name="Pohl T."/>
            <person name="Merkel B.J."/>
            <person name="Hornburger P."/>
            <person name="Mueller R.-W."/>
            <person name="Bruemmer F."/>
            <person name="Labrenz M."/>
            <person name="Spormann A.M."/>
            <person name="Op den Camp H."/>
            <person name="Overmann J."/>
            <person name="Amann R."/>
            <person name="Jetten M.S.M."/>
            <person name="Mascher T."/>
            <person name="Medema M.H."/>
            <person name="Devos D.P."/>
            <person name="Kaster A.-K."/>
            <person name="Ovreas L."/>
            <person name="Rohde M."/>
            <person name="Galperin M.Y."/>
            <person name="Jogler C."/>
        </authorList>
    </citation>
    <scope>NUCLEOTIDE SEQUENCE [LARGE SCALE GENOMIC DNA]</scope>
    <source>
        <strain evidence="9 10">Pan44</strain>
    </source>
</reference>
<feature type="transmembrane region" description="Helical" evidence="8">
    <location>
        <begin position="450"/>
        <end position="469"/>
    </location>
</feature>
<evidence type="ECO:0000256" key="6">
    <source>
        <dbReference type="ARBA" id="ARBA00022989"/>
    </source>
</evidence>
<keyword evidence="2" id="KW-1003">Cell membrane</keyword>
<name>A0A517SE17_9PLAN</name>
<evidence type="ECO:0000256" key="7">
    <source>
        <dbReference type="ARBA" id="ARBA00023136"/>
    </source>
</evidence>
<gene>
    <name evidence="9" type="ORF">Pan44_23990</name>
</gene>
<dbReference type="InterPro" id="IPR050297">
    <property type="entry name" value="LipidA_mod_glycosyltrf_83"/>
</dbReference>
<feature type="transmembrane region" description="Helical" evidence="8">
    <location>
        <begin position="475"/>
        <end position="494"/>
    </location>
</feature>
<feature type="transmembrane region" description="Helical" evidence="8">
    <location>
        <begin position="128"/>
        <end position="152"/>
    </location>
</feature>
<evidence type="ECO:0000256" key="8">
    <source>
        <dbReference type="SAM" id="Phobius"/>
    </source>
</evidence>
<dbReference type="GO" id="GO:0009103">
    <property type="term" value="P:lipopolysaccharide biosynthetic process"/>
    <property type="evidence" value="ECO:0007669"/>
    <property type="project" value="UniProtKB-ARBA"/>
</dbReference>
<feature type="transmembrane region" description="Helical" evidence="8">
    <location>
        <begin position="501"/>
        <end position="521"/>
    </location>
</feature>
<dbReference type="Proteomes" id="UP000315700">
    <property type="component" value="Chromosome"/>
</dbReference>
<sequence>MSQVDRDLGNCDTFPHTRAAPGAAFPFPPRADRLVLSAARIVAIVAVALITAAVACALLAAVPFDVIRPLGGAIRRVEDVTAERHARMIQVCLAYATGCGLSAVLLWRRRKEAAHWIAEAAQEFAAAVGRLPATLGSWGILVWVLFALGLGLRGMHLNDSMAYDESYTFNNLARQSLIVGIADYNSTNNHLLNTLLMHFSWRVFGDAEWALRLPVFVVGTLLLPLLWIWGSRWAGRPTAIVALALAAVSPLLTTYSADARGYILVTAAVLALDDAASRLFESGASKRLAWLQIVLAASFGLCAMPIMLYALVSVAGWVTVRTLFRLDRPVAPGVYRGDLEPSPSRGKPSVAASVFGNALMTHRWPLIAGGLTFCLIVGTMYAPAYIFRGGSAMRDKILEPISLANQLAAQWSSLRGGWEWCTAGFPPGWAWMTGVILGVLFFRSTGADRIRWLALPVSMLLLHLLGQVAPPPRVYIILLPFAALLASAGWVATLSRRKQHVALAGVILACIVAIGGTVYAATHPVLIFPAERTSFVSTRESMLELKSQIAADSSHPHRLIAPLPCDLPSIYYRDREHIPVEINGTPKPDDVLWLLARHGESPSQVLTSPLINLPNEEAHRPPFEKVATFRTLVLYRSPPGR</sequence>
<keyword evidence="7 8" id="KW-0472">Membrane</keyword>
<keyword evidence="5 8" id="KW-0812">Transmembrane</keyword>
<dbReference type="GO" id="GO:0005886">
    <property type="term" value="C:plasma membrane"/>
    <property type="evidence" value="ECO:0007669"/>
    <property type="project" value="UniProtKB-SubCell"/>
</dbReference>
<keyword evidence="10" id="KW-1185">Reference proteome</keyword>
<evidence type="ECO:0000256" key="2">
    <source>
        <dbReference type="ARBA" id="ARBA00022475"/>
    </source>
</evidence>
<proteinExistence type="predicted"/>
<protein>
    <submittedName>
        <fullName evidence="9">Uncharacterized protein</fullName>
    </submittedName>
</protein>
<dbReference type="PANTHER" id="PTHR33908:SF11">
    <property type="entry name" value="MEMBRANE PROTEIN"/>
    <property type="match status" value="1"/>
</dbReference>
<keyword evidence="3" id="KW-0328">Glycosyltransferase</keyword>
<dbReference type="KEGG" id="ccos:Pan44_23990"/>
<feature type="transmembrane region" description="Helical" evidence="8">
    <location>
        <begin position="209"/>
        <end position="230"/>
    </location>
</feature>
<evidence type="ECO:0000256" key="5">
    <source>
        <dbReference type="ARBA" id="ARBA00022692"/>
    </source>
</evidence>
<dbReference type="InParanoid" id="A0A517SE17"/>
<feature type="transmembrane region" description="Helical" evidence="8">
    <location>
        <begin position="237"/>
        <end position="253"/>
    </location>
</feature>
<evidence type="ECO:0000256" key="4">
    <source>
        <dbReference type="ARBA" id="ARBA00022679"/>
    </source>
</evidence>
<evidence type="ECO:0000256" key="3">
    <source>
        <dbReference type="ARBA" id="ARBA00022676"/>
    </source>
</evidence>
<feature type="transmembrane region" description="Helical" evidence="8">
    <location>
        <begin position="41"/>
        <end position="62"/>
    </location>
</feature>
<evidence type="ECO:0000256" key="1">
    <source>
        <dbReference type="ARBA" id="ARBA00004651"/>
    </source>
</evidence>
<accession>A0A517SE17</accession>
<keyword evidence="6 8" id="KW-1133">Transmembrane helix</keyword>
<evidence type="ECO:0000313" key="10">
    <source>
        <dbReference type="Proteomes" id="UP000315700"/>
    </source>
</evidence>
<comment type="subcellular location">
    <subcellularLocation>
        <location evidence="1">Cell membrane</location>
        <topology evidence="1">Multi-pass membrane protein</topology>
    </subcellularLocation>
</comment>
<dbReference type="GO" id="GO:0016763">
    <property type="term" value="F:pentosyltransferase activity"/>
    <property type="evidence" value="ECO:0007669"/>
    <property type="project" value="TreeGrafter"/>
</dbReference>
<feature type="transmembrane region" description="Helical" evidence="8">
    <location>
        <begin position="364"/>
        <end position="387"/>
    </location>
</feature>
<dbReference type="AlphaFoldDB" id="A0A517SE17"/>